<accession>F8F8H3</accession>
<organism evidence="2 3">
    <name type="scientific">Paenibacillus mucilaginosus (strain KNP414)</name>
    <dbReference type="NCBI Taxonomy" id="1036673"/>
    <lineage>
        <taxon>Bacteria</taxon>
        <taxon>Bacillati</taxon>
        <taxon>Bacillota</taxon>
        <taxon>Bacilli</taxon>
        <taxon>Bacillales</taxon>
        <taxon>Paenibacillaceae</taxon>
        <taxon>Paenibacillus</taxon>
    </lineage>
</organism>
<evidence type="ECO:0000256" key="1">
    <source>
        <dbReference type="SAM" id="Phobius"/>
    </source>
</evidence>
<keyword evidence="1" id="KW-1133">Transmembrane helix</keyword>
<sequence>MSFPSFEDVQKARSLLAEVSEAHWLQDDLHKASWWLLLALTIMPYFIWWKMVDRRRIQEIVLYGLLIALICMTFDSIGTDRLWWGYPDKLLGLTPPLLPADLVLVPVFSMIIYQLFSGMWVPFVLANLALGLFMAYVCEPLFILLNFYELNSWRLTYSLIYYLLTSSGVWWFVTKLKRVQEKAGFREG</sequence>
<keyword evidence="1" id="KW-0472">Membrane</keyword>
<dbReference type="HOGENOM" id="CLU_112019_0_0_9"/>
<feature type="transmembrane region" description="Helical" evidence="1">
    <location>
        <begin position="60"/>
        <end position="77"/>
    </location>
</feature>
<feature type="transmembrane region" description="Helical" evidence="1">
    <location>
        <begin position="32"/>
        <end position="48"/>
    </location>
</feature>
<evidence type="ECO:0000313" key="3">
    <source>
        <dbReference type="Proteomes" id="UP000006620"/>
    </source>
</evidence>
<proteinExistence type="predicted"/>
<dbReference type="Proteomes" id="UP000006620">
    <property type="component" value="Chromosome"/>
</dbReference>
<reference evidence="3" key="1">
    <citation type="submission" date="2011-06" db="EMBL/GenBank/DDBJ databases">
        <title>Complete genome sequence of Paenibacillus mucilaginosus KNP414.</title>
        <authorList>
            <person name="Wang J."/>
            <person name="Hu S."/>
            <person name="Hu X."/>
            <person name="Zhang B."/>
            <person name="Dong D."/>
            <person name="Zhang S."/>
            <person name="Zhao K."/>
            <person name="Wu D."/>
        </authorList>
    </citation>
    <scope>NUCLEOTIDE SEQUENCE [LARGE SCALE GENOMIC DNA]</scope>
    <source>
        <strain evidence="3">KNP414</strain>
    </source>
</reference>
<keyword evidence="1" id="KW-0812">Transmembrane</keyword>
<gene>
    <name evidence="2" type="ordered locus">KNP414_03003</name>
</gene>
<dbReference type="PATRIC" id="fig|1036673.3.peg.2754"/>
<evidence type="ECO:0000313" key="2">
    <source>
        <dbReference type="EMBL" id="AEI41561.1"/>
    </source>
</evidence>
<dbReference type="NCBIfam" id="NF041644">
    <property type="entry name" value="CBO0543_fam"/>
    <property type="match status" value="1"/>
</dbReference>
<reference evidence="2 3" key="2">
    <citation type="journal article" date="2013" name="Genome Announc.">
        <title>Genome Sequence of Growth-Improving Paenibacillus mucilaginosus Strain KNP414.</title>
        <authorList>
            <person name="Lu J.J."/>
            <person name="Wang J.F."/>
            <person name="Hu X.F."/>
        </authorList>
    </citation>
    <scope>NUCLEOTIDE SEQUENCE [LARGE SCALE GENOMIC DNA]</scope>
    <source>
        <strain evidence="2 3">KNP414</strain>
    </source>
</reference>
<dbReference type="KEGG" id="pms:KNP414_03003"/>
<dbReference type="AlphaFoldDB" id="F8F8H3"/>
<dbReference type="RefSeq" id="WP_013916722.1">
    <property type="nucleotide sequence ID" value="NC_015690.1"/>
</dbReference>
<protein>
    <submittedName>
        <fullName evidence="2">Uncharacterized protein</fullName>
    </submittedName>
</protein>
<dbReference type="EMBL" id="CP002869">
    <property type="protein sequence ID" value="AEI41561.1"/>
    <property type="molecule type" value="Genomic_DNA"/>
</dbReference>
<name>F8F8H3_PAEMK</name>
<dbReference type="InterPro" id="IPR048147">
    <property type="entry name" value="CBO0543-like"/>
</dbReference>
<feature type="transmembrane region" description="Helical" evidence="1">
    <location>
        <begin position="97"/>
        <end position="116"/>
    </location>
</feature>
<feature type="transmembrane region" description="Helical" evidence="1">
    <location>
        <begin position="123"/>
        <end position="148"/>
    </location>
</feature>
<feature type="transmembrane region" description="Helical" evidence="1">
    <location>
        <begin position="154"/>
        <end position="173"/>
    </location>
</feature>